<gene>
    <name evidence="2" type="ORF">SO802_020882</name>
</gene>
<feature type="region of interest" description="Disordered" evidence="1">
    <location>
        <begin position="18"/>
        <end position="42"/>
    </location>
</feature>
<organism evidence="2 3">
    <name type="scientific">Lithocarpus litseifolius</name>
    <dbReference type="NCBI Taxonomy" id="425828"/>
    <lineage>
        <taxon>Eukaryota</taxon>
        <taxon>Viridiplantae</taxon>
        <taxon>Streptophyta</taxon>
        <taxon>Embryophyta</taxon>
        <taxon>Tracheophyta</taxon>
        <taxon>Spermatophyta</taxon>
        <taxon>Magnoliopsida</taxon>
        <taxon>eudicotyledons</taxon>
        <taxon>Gunneridae</taxon>
        <taxon>Pentapetalae</taxon>
        <taxon>rosids</taxon>
        <taxon>fabids</taxon>
        <taxon>Fagales</taxon>
        <taxon>Fagaceae</taxon>
        <taxon>Lithocarpus</taxon>
    </lineage>
</organism>
<evidence type="ECO:0000256" key="1">
    <source>
        <dbReference type="SAM" id="MobiDB-lite"/>
    </source>
</evidence>
<sequence>MGIYEPCRVHYLVEVPDGAGVGARGGAEGAGGGAGAAIGDDASVGVEEEFDWLNEGLEGEDFANDIFGESSPPHTVPSDPNTVPTTDTPQPTTDTPHPNNNTPHPNTNTPQPNTDTPSPSNVPPPNIDLDEE</sequence>
<feature type="compositionally biased region" description="Low complexity" evidence="1">
    <location>
        <begin position="76"/>
        <end position="119"/>
    </location>
</feature>
<feature type="compositionally biased region" description="Gly residues" evidence="1">
    <location>
        <begin position="19"/>
        <end position="36"/>
    </location>
</feature>
<proteinExistence type="predicted"/>
<dbReference type="EMBL" id="JAZDWU010000007">
    <property type="protein sequence ID" value="KAK9996196.1"/>
    <property type="molecule type" value="Genomic_DNA"/>
</dbReference>
<evidence type="ECO:0000313" key="2">
    <source>
        <dbReference type="EMBL" id="KAK9996196.1"/>
    </source>
</evidence>
<reference evidence="2 3" key="1">
    <citation type="submission" date="2024-01" db="EMBL/GenBank/DDBJ databases">
        <title>A telomere-to-telomere, gap-free genome of sweet tea (Lithocarpus litseifolius).</title>
        <authorList>
            <person name="Zhou J."/>
        </authorList>
    </citation>
    <scope>NUCLEOTIDE SEQUENCE [LARGE SCALE GENOMIC DNA]</scope>
    <source>
        <strain evidence="2">Zhou-2022a</strain>
        <tissue evidence="2">Leaf</tissue>
    </source>
</reference>
<comment type="caution">
    <text evidence="2">The sequence shown here is derived from an EMBL/GenBank/DDBJ whole genome shotgun (WGS) entry which is preliminary data.</text>
</comment>
<name>A0AAW2CD49_9ROSI</name>
<accession>A0AAW2CD49</accession>
<evidence type="ECO:0000313" key="3">
    <source>
        <dbReference type="Proteomes" id="UP001459277"/>
    </source>
</evidence>
<dbReference type="AlphaFoldDB" id="A0AAW2CD49"/>
<protein>
    <submittedName>
        <fullName evidence="2">Uncharacterized protein</fullName>
    </submittedName>
</protein>
<dbReference type="Proteomes" id="UP001459277">
    <property type="component" value="Unassembled WGS sequence"/>
</dbReference>
<feature type="region of interest" description="Disordered" evidence="1">
    <location>
        <begin position="56"/>
        <end position="132"/>
    </location>
</feature>
<keyword evidence="3" id="KW-1185">Reference proteome</keyword>